<sequence length="637" mass="71591">MADAFFWKFRRMQPGEMNIDPIESEFFSTEALGSLADALVREAIQNSLDARSLGEPVRVRIAFSPPGAWLQGERAARYFAGLWRHLAADRSGLARLPSPEEPVGFLVVEDYGTRGLQGDPRQSEDEEIGPGGARNDFYYFWRNVGRSRKQWSELGRWGLGKTVFPAASRINSFFALTVRRDDGRRLLMGQSVLRIHKLDGARYYPYGYFGQFQDDFALPVEEAGVLGAFCHDFAIKRGDEPGLSVVIPYPDPDLKPEAILPSVVRHYFLPILAGDLVVEIAHDRRTEVLDARSVLRLAESTGWAEGPRLQSLIELARWGLDLPEARYVRLPEPPPEAAPRWAGDASVDAALAPLRAAFNDGRRVAVRVPVWVKPADGEGALASFEVFLERDDALSGAEEHFVRDGITVAGVRSGLQGGVRAIVCVRDRRLSALLGDSENPAHTEWQERSPRFKERYRHGPFTLRYVKSAPREIVRSLTRPAQGRDFHLLRHLFSLEVPTEETVATKDKRKEERIGVDGTAEAGQVETVAKDRFFQLQKLRGGFRLTGAPGAEAVPRFVEVVAAYEVRRGNPFSLYEPFDFEMDRPPIDVQTRGAQAVRRERNRVVVRIDDPGFQVTMKGFDPRRDVRVKVLRLEEAP</sequence>
<dbReference type="EMBL" id="VPFL01000001">
    <property type="protein sequence ID" value="TXF13618.1"/>
    <property type="molecule type" value="Genomic_DNA"/>
</dbReference>
<organism evidence="1 2">
    <name type="scientific">Pelomicrobium methylotrophicum</name>
    <dbReference type="NCBI Taxonomy" id="2602750"/>
    <lineage>
        <taxon>Bacteria</taxon>
        <taxon>Pseudomonadati</taxon>
        <taxon>Pseudomonadota</taxon>
        <taxon>Hydrogenophilia</taxon>
        <taxon>Hydrogenophilia incertae sedis</taxon>
        <taxon>Pelomicrobium</taxon>
    </lineage>
</organism>
<evidence type="ECO:0000313" key="1">
    <source>
        <dbReference type="EMBL" id="TXF13618.1"/>
    </source>
</evidence>
<proteinExistence type="predicted"/>
<accession>A0A5C7F1F7</accession>
<keyword evidence="2" id="KW-1185">Reference proteome</keyword>
<dbReference type="AlphaFoldDB" id="A0A5C7F1F7"/>
<comment type="caution">
    <text evidence="1">The sequence shown here is derived from an EMBL/GenBank/DDBJ whole genome shotgun (WGS) entry which is preliminary data.</text>
</comment>
<dbReference type="Proteomes" id="UP000321201">
    <property type="component" value="Unassembled WGS sequence"/>
</dbReference>
<evidence type="ECO:0000313" key="2">
    <source>
        <dbReference type="Proteomes" id="UP000321201"/>
    </source>
</evidence>
<dbReference type="InParanoid" id="A0A5C7F1F7"/>
<protein>
    <submittedName>
        <fullName evidence="1">Uncharacterized protein</fullName>
    </submittedName>
</protein>
<dbReference type="OrthoDB" id="9146762at2"/>
<gene>
    <name evidence="1" type="ORF">FR698_00420</name>
</gene>
<dbReference type="RefSeq" id="WP_147798205.1">
    <property type="nucleotide sequence ID" value="NZ_VPFL01000001.1"/>
</dbReference>
<reference evidence="1 2" key="1">
    <citation type="submission" date="2019-08" db="EMBL/GenBank/DDBJ databases">
        <title>Pelomicrobium methylotrophicum gen. nov., sp. nov. a moderately thermophilic, facultatively anaerobic, lithoautotrophic and methylotrophic bacterium isolated from a terrestrial mud volcano.</title>
        <authorList>
            <person name="Slobodkina G.B."/>
            <person name="Merkel A.Y."/>
            <person name="Slobodkin A.I."/>
        </authorList>
    </citation>
    <scope>NUCLEOTIDE SEQUENCE [LARGE SCALE GENOMIC DNA]</scope>
    <source>
        <strain evidence="1 2">SM250</strain>
    </source>
</reference>
<name>A0A5C7F1F7_9PROT</name>